<dbReference type="Proteomes" id="UP000255505">
    <property type="component" value="Chromosome I"/>
</dbReference>
<gene>
    <name evidence="2" type="ORF">CT19425_120198</name>
</gene>
<feature type="compositionally biased region" description="Low complexity" evidence="1">
    <location>
        <begin position="90"/>
        <end position="100"/>
    </location>
</feature>
<proteinExistence type="predicted"/>
<dbReference type="EMBL" id="LT991976">
    <property type="protein sequence ID" value="SPK73956.1"/>
    <property type="molecule type" value="Genomic_DNA"/>
</dbReference>
<feature type="region of interest" description="Disordered" evidence="1">
    <location>
        <begin position="1"/>
        <end position="100"/>
    </location>
</feature>
<feature type="compositionally biased region" description="Basic and acidic residues" evidence="1">
    <location>
        <begin position="50"/>
        <end position="61"/>
    </location>
</feature>
<feature type="compositionally biased region" description="Basic residues" evidence="1">
    <location>
        <begin position="28"/>
        <end position="39"/>
    </location>
</feature>
<feature type="compositionally biased region" description="Basic residues" evidence="1">
    <location>
        <begin position="76"/>
        <end position="87"/>
    </location>
</feature>
<accession>A0A375GSL9</accession>
<sequence length="155" mass="15993">MAGDARRSGGPAGAGAVAGGQRRAPAAGHHRDHGVRRGHAGQLCQPLHDTAARGPDRDRHAAGRGHGLQAAALPQSRRHHAPRRGRAGRADAAGSGVRRALTAPPQGFRIDTLLYKALDLLTKRTIRATVLAQNAARLHGFTGNPGSGVSLAFSA</sequence>
<organism evidence="2 3">
    <name type="scientific">Cupriavidus taiwanensis</name>
    <dbReference type="NCBI Taxonomy" id="164546"/>
    <lineage>
        <taxon>Bacteria</taxon>
        <taxon>Pseudomonadati</taxon>
        <taxon>Pseudomonadota</taxon>
        <taxon>Betaproteobacteria</taxon>
        <taxon>Burkholderiales</taxon>
        <taxon>Burkholderiaceae</taxon>
        <taxon>Cupriavidus</taxon>
    </lineage>
</organism>
<protein>
    <submittedName>
        <fullName evidence="2">Uncharacterized protein</fullName>
    </submittedName>
</protein>
<dbReference type="AlphaFoldDB" id="A0A375GSL9"/>
<evidence type="ECO:0000256" key="1">
    <source>
        <dbReference type="SAM" id="MobiDB-lite"/>
    </source>
</evidence>
<evidence type="ECO:0000313" key="2">
    <source>
        <dbReference type="EMBL" id="SPK73956.1"/>
    </source>
</evidence>
<reference evidence="2 3" key="1">
    <citation type="submission" date="2018-01" db="EMBL/GenBank/DDBJ databases">
        <authorList>
            <person name="Gaut B.S."/>
            <person name="Morton B.R."/>
            <person name="Clegg M.T."/>
            <person name="Duvall M.R."/>
        </authorList>
    </citation>
    <scope>NUCLEOTIDE SEQUENCE [LARGE SCALE GENOMIC DNA]</scope>
    <source>
        <strain evidence="2">Cupriavidus taiwanensis LMG 19425</strain>
    </source>
</reference>
<evidence type="ECO:0000313" key="3">
    <source>
        <dbReference type="Proteomes" id="UP000255505"/>
    </source>
</evidence>
<name>A0A375GSL9_9BURK</name>